<evidence type="ECO:0000313" key="1">
    <source>
        <dbReference type="EMBL" id="KAI3682871.1"/>
    </source>
</evidence>
<reference evidence="1 2" key="2">
    <citation type="journal article" date="2022" name="Mol. Ecol. Resour.">
        <title>The genomes of chicory, endive, great burdock and yacon provide insights into Asteraceae paleo-polyploidization history and plant inulin production.</title>
        <authorList>
            <person name="Fan W."/>
            <person name="Wang S."/>
            <person name="Wang H."/>
            <person name="Wang A."/>
            <person name="Jiang F."/>
            <person name="Liu H."/>
            <person name="Zhao H."/>
            <person name="Xu D."/>
            <person name="Zhang Y."/>
        </authorList>
    </citation>
    <scope>NUCLEOTIDE SEQUENCE [LARGE SCALE GENOMIC DNA]</scope>
    <source>
        <strain evidence="2">cv. Yunnan</strain>
        <tissue evidence="1">Leaves</tissue>
    </source>
</reference>
<protein>
    <submittedName>
        <fullName evidence="1">Uncharacterized protein</fullName>
    </submittedName>
</protein>
<dbReference type="Proteomes" id="UP001056120">
    <property type="component" value="Linkage Group LG28"/>
</dbReference>
<proteinExistence type="predicted"/>
<gene>
    <name evidence="1" type="ORF">L1987_83201</name>
</gene>
<keyword evidence="2" id="KW-1185">Reference proteome</keyword>
<accession>A0ACB8YCC9</accession>
<sequence length="273" mass="30295">MGWMLVGPIQKHAKQNERERISPEQHWYRTMATSAMDGVAATALRSVIHRVKQAAERSSRASDRIKVVAVSKTKPVSLIREVYDAGHRCFGENYVQEIVEKAPQLPEDIEWHFIGNLQSNKVKPLLTGVPNLAMVETVDDEKIANNLDRVIGNIGRKPLKVLVQVNTSGETSKFGVDPDGCLELVKHVTSNCPNLEFCGLMTIGMLDYTSTPENFKTLANCRTEVCSALEIPEEQCELSMGMSGDFELAIEMGSTNVRVGSTIFGAREYPKKQ</sequence>
<reference evidence="2" key="1">
    <citation type="journal article" date="2022" name="Mol. Ecol. Resour.">
        <title>The genomes of chicory, endive, great burdock and yacon provide insights into Asteraceae palaeo-polyploidization history and plant inulin production.</title>
        <authorList>
            <person name="Fan W."/>
            <person name="Wang S."/>
            <person name="Wang H."/>
            <person name="Wang A."/>
            <person name="Jiang F."/>
            <person name="Liu H."/>
            <person name="Zhao H."/>
            <person name="Xu D."/>
            <person name="Zhang Y."/>
        </authorList>
    </citation>
    <scope>NUCLEOTIDE SEQUENCE [LARGE SCALE GENOMIC DNA]</scope>
    <source>
        <strain evidence="2">cv. Yunnan</strain>
    </source>
</reference>
<evidence type="ECO:0000313" key="2">
    <source>
        <dbReference type="Proteomes" id="UP001056120"/>
    </source>
</evidence>
<comment type="caution">
    <text evidence="1">The sequence shown here is derived from an EMBL/GenBank/DDBJ whole genome shotgun (WGS) entry which is preliminary data.</text>
</comment>
<dbReference type="EMBL" id="CM042045">
    <property type="protein sequence ID" value="KAI3682871.1"/>
    <property type="molecule type" value="Genomic_DNA"/>
</dbReference>
<organism evidence="1 2">
    <name type="scientific">Smallanthus sonchifolius</name>
    <dbReference type="NCBI Taxonomy" id="185202"/>
    <lineage>
        <taxon>Eukaryota</taxon>
        <taxon>Viridiplantae</taxon>
        <taxon>Streptophyta</taxon>
        <taxon>Embryophyta</taxon>
        <taxon>Tracheophyta</taxon>
        <taxon>Spermatophyta</taxon>
        <taxon>Magnoliopsida</taxon>
        <taxon>eudicotyledons</taxon>
        <taxon>Gunneridae</taxon>
        <taxon>Pentapetalae</taxon>
        <taxon>asterids</taxon>
        <taxon>campanulids</taxon>
        <taxon>Asterales</taxon>
        <taxon>Asteraceae</taxon>
        <taxon>Asteroideae</taxon>
        <taxon>Heliantheae alliance</taxon>
        <taxon>Millerieae</taxon>
        <taxon>Smallanthus</taxon>
    </lineage>
</organism>
<name>A0ACB8YCC9_9ASTR</name>